<reference evidence="11 12" key="1">
    <citation type="submission" date="2019-04" db="EMBL/GenBank/DDBJ databases">
        <authorList>
            <person name="Jiang L."/>
        </authorList>
    </citation>
    <scope>NUCLEOTIDE SEQUENCE [LARGE SCALE GENOMIC DNA]</scope>
    <source>
        <strain evidence="11 12">YIM 131861</strain>
    </source>
</reference>
<evidence type="ECO:0000313" key="12">
    <source>
        <dbReference type="Proteomes" id="UP000307380"/>
    </source>
</evidence>
<dbReference type="PANTHER" id="PTHR43071:SF1">
    <property type="entry name" value="2-AMINO-4-HYDROXY-6-HYDROXYMETHYLDIHYDROPTERIDINE PYROPHOSPHOKINASE"/>
    <property type="match status" value="1"/>
</dbReference>
<gene>
    <name evidence="11" type="primary">folK</name>
    <name evidence="11" type="ORF">E6C70_14540</name>
    <name evidence="10" type="ORF">E6C70_14820</name>
</gene>
<name>A0A4S4FJP8_9MICO</name>
<dbReference type="PANTHER" id="PTHR43071">
    <property type="entry name" value="2-AMINO-4-HYDROXY-6-HYDROXYMETHYLDIHYDROPTERIDINE PYROPHOSPHOKINASE"/>
    <property type="match status" value="1"/>
</dbReference>
<evidence type="ECO:0000256" key="5">
    <source>
        <dbReference type="ARBA" id="ARBA00022741"/>
    </source>
</evidence>
<keyword evidence="7" id="KW-0067">ATP-binding</keyword>
<evidence type="ECO:0000256" key="6">
    <source>
        <dbReference type="ARBA" id="ARBA00022777"/>
    </source>
</evidence>
<evidence type="ECO:0000256" key="4">
    <source>
        <dbReference type="ARBA" id="ARBA00022679"/>
    </source>
</evidence>
<evidence type="ECO:0000256" key="3">
    <source>
        <dbReference type="ARBA" id="ARBA00013253"/>
    </source>
</evidence>
<dbReference type="EMBL" id="SSSN01000014">
    <property type="protein sequence ID" value="THG30317.1"/>
    <property type="molecule type" value="Genomic_DNA"/>
</dbReference>
<dbReference type="GO" id="GO:0003848">
    <property type="term" value="F:2-amino-4-hydroxy-6-hydroxymethyldihydropteridine diphosphokinase activity"/>
    <property type="evidence" value="ECO:0007669"/>
    <property type="project" value="UniProtKB-EC"/>
</dbReference>
<dbReference type="GO" id="GO:0046656">
    <property type="term" value="P:folic acid biosynthetic process"/>
    <property type="evidence" value="ECO:0007669"/>
    <property type="project" value="UniProtKB-KW"/>
</dbReference>
<feature type="domain" description="7,8-dihydro-6-hydroxymethylpterin-pyrophosphokinase" evidence="9">
    <location>
        <begin position="12"/>
        <end position="142"/>
    </location>
</feature>
<evidence type="ECO:0000256" key="8">
    <source>
        <dbReference type="ARBA" id="ARBA00022909"/>
    </source>
</evidence>
<keyword evidence="5" id="KW-0547">Nucleotide-binding</keyword>
<dbReference type="OrthoDB" id="9808041at2"/>
<dbReference type="EMBL" id="SSSN01000013">
    <property type="protein sequence ID" value="THG30580.1"/>
    <property type="molecule type" value="Genomic_DNA"/>
</dbReference>
<accession>A0A4S4FJP8</accession>
<dbReference type="InterPro" id="IPR035907">
    <property type="entry name" value="Hppk_sf"/>
</dbReference>
<dbReference type="Proteomes" id="UP000307380">
    <property type="component" value="Unassembled WGS sequence"/>
</dbReference>
<evidence type="ECO:0000313" key="11">
    <source>
        <dbReference type="EMBL" id="THG30580.1"/>
    </source>
</evidence>
<evidence type="ECO:0000259" key="9">
    <source>
        <dbReference type="Pfam" id="PF01288"/>
    </source>
</evidence>
<keyword evidence="12" id="KW-1185">Reference proteome</keyword>
<dbReference type="SUPFAM" id="SSF55083">
    <property type="entry name" value="6-hydroxymethyl-7,8-dihydropterin pyrophosphokinase, HPPK"/>
    <property type="match status" value="1"/>
</dbReference>
<dbReference type="CDD" id="cd00483">
    <property type="entry name" value="HPPK"/>
    <property type="match status" value="1"/>
</dbReference>
<organism evidence="11 12">
    <name type="scientific">Orlajensenia flava</name>
    <dbReference type="NCBI Taxonomy" id="2565934"/>
    <lineage>
        <taxon>Bacteria</taxon>
        <taxon>Bacillati</taxon>
        <taxon>Actinomycetota</taxon>
        <taxon>Actinomycetes</taxon>
        <taxon>Micrococcales</taxon>
        <taxon>Microbacteriaceae</taxon>
        <taxon>Orlajensenia</taxon>
    </lineage>
</organism>
<evidence type="ECO:0000256" key="1">
    <source>
        <dbReference type="ARBA" id="ARBA00000198"/>
    </source>
</evidence>
<dbReference type="GO" id="GO:0046654">
    <property type="term" value="P:tetrahydrofolate biosynthetic process"/>
    <property type="evidence" value="ECO:0007669"/>
    <property type="project" value="UniProtKB-UniPathway"/>
</dbReference>
<evidence type="ECO:0000256" key="7">
    <source>
        <dbReference type="ARBA" id="ARBA00022840"/>
    </source>
</evidence>
<dbReference type="EC" id="2.7.6.3" evidence="3"/>
<dbReference type="NCBIfam" id="TIGR01498">
    <property type="entry name" value="folK"/>
    <property type="match status" value="1"/>
</dbReference>
<dbReference type="AlphaFoldDB" id="A0A4S4FJP8"/>
<dbReference type="InterPro" id="IPR000550">
    <property type="entry name" value="Hppk"/>
</dbReference>
<dbReference type="RefSeq" id="WP_136425279.1">
    <property type="nucleotide sequence ID" value="NZ_SSSN01000013.1"/>
</dbReference>
<evidence type="ECO:0000313" key="10">
    <source>
        <dbReference type="EMBL" id="THG30317.1"/>
    </source>
</evidence>
<sequence length="174" mass="18749">MSALRAGERKAVLALGSNLGDRAREIDTAVSELSGTDGIRLLAFSPIVETRAVKVHGVDEFAPRYLNAVAVVATTLAPEQLLHQVNRIEADHGRVRDERWGDRTLDIDIVCHGDIVSDAPQLTLPHPRAAGRDFVLAPWLAADPDAELPGIGRVDELLAGIEDTTRPWTPGGAR</sequence>
<evidence type="ECO:0000256" key="2">
    <source>
        <dbReference type="ARBA" id="ARBA00005051"/>
    </source>
</evidence>
<comment type="catalytic activity">
    <reaction evidence="1">
        <text>6-hydroxymethyl-7,8-dihydropterin + ATP = (7,8-dihydropterin-6-yl)methyl diphosphate + AMP + H(+)</text>
        <dbReference type="Rhea" id="RHEA:11412"/>
        <dbReference type="ChEBI" id="CHEBI:15378"/>
        <dbReference type="ChEBI" id="CHEBI:30616"/>
        <dbReference type="ChEBI" id="CHEBI:44841"/>
        <dbReference type="ChEBI" id="CHEBI:72950"/>
        <dbReference type="ChEBI" id="CHEBI:456215"/>
        <dbReference type="EC" id="2.7.6.3"/>
    </reaction>
</comment>
<protein>
    <recommendedName>
        <fullName evidence="3">2-amino-4-hydroxy-6-hydroxymethyldihydropteridine diphosphokinase</fullName>
        <ecNumber evidence="3">2.7.6.3</ecNumber>
    </recommendedName>
</protein>
<comment type="pathway">
    <text evidence="2">Cofactor biosynthesis; tetrahydrofolate biosynthesis; 2-amino-4-hydroxy-6-hydroxymethyl-7,8-dihydropteridine diphosphate from 7,8-dihydroneopterin triphosphate: step 4/4.</text>
</comment>
<dbReference type="Gene3D" id="3.30.70.560">
    <property type="entry name" value="7,8-Dihydro-6-hydroxymethylpterin-pyrophosphokinase HPPK"/>
    <property type="match status" value="1"/>
</dbReference>
<dbReference type="GO" id="GO:0016301">
    <property type="term" value="F:kinase activity"/>
    <property type="evidence" value="ECO:0007669"/>
    <property type="project" value="UniProtKB-KW"/>
</dbReference>
<keyword evidence="4 11" id="KW-0808">Transferase</keyword>
<dbReference type="UniPathway" id="UPA00077">
    <property type="reaction ID" value="UER00155"/>
</dbReference>
<proteinExistence type="predicted"/>
<keyword evidence="6 11" id="KW-0418">Kinase</keyword>
<dbReference type="GO" id="GO:0005524">
    <property type="term" value="F:ATP binding"/>
    <property type="evidence" value="ECO:0007669"/>
    <property type="project" value="UniProtKB-KW"/>
</dbReference>
<comment type="caution">
    <text evidence="11">The sequence shown here is derived from an EMBL/GenBank/DDBJ whole genome shotgun (WGS) entry which is preliminary data.</text>
</comment>
<keyword evidence="8" id="KW-0289">Folate biosynthesis</keyword>
<dbReference type="Pfam" id="PF01288">
    <property type="entry name" value="HPPK"/>
    <property type="match status" value="1"/>
</dbReference>